<evidence type="ECO:0000313" key="2">
    <source>
        <dbReference type="EMBL" id="KKM62553.1"/>
    </source>
</evidence>
<organism evidence="2">
    <name type="scientific">marine sediment metagenome</name>
    <dbReference type="NCBI Taxonomy" id="412755"/>
    <lineage>
        <taxon>unclassified sequences</taxon>
        <taxon>metagenomes</taxon>
        <taxon>ecological metagenomes</taxon>
    </lineage>
</organism>
<gene>
    <name evidence="2" type="ORF">LCGC14_1520510</name>
</gene>
<protein>
    <submittedName>
        <fullName evidence="2">Uncharacterized protein</fullName>
    </submittedName>
</protein>
<feature type="compositionally biased region" description="Basic and acidic residues" evidence="1">
    <location>
        <begin position="43"/>
        <end position="75"/>
    </location>
</feature>
<evidence type="ECO:0000256" key="1">
    <source>
        <dbReference type="SAM" id="MobiDB-lite"/>
    </source>
</evidence>
<dbReference type="AlphaFoldDB" id="A0A0F9IYZ2"/>
<reference evidence="2" key="1">
    <citation type="journal article" date="2015" name="Nature">
        <title>Complex archaea that bridge the gap between prokaryotes and eukaryotes.</title>
        <authorList>
            <person name="Spang A."/>
            <person name="Saw J.H."/>
            <person name="Jorgensen S.L."/>
            <person name="Zaremba-Niedzwiedzka K."/>
            <person name="Martijn J."/>
            <person name="Lind A.E."/>
            <person name="van Eijk R."/>
            <person name="Schleper C."/>
            <person name="Guy L."/>
            <person name="Ettema T.J."/>
        </authorList>
    </citation>
    <scope>NUCLEOTIDE SEQUENCE</scope>
</reference>
<feature type="region of interest" description="Disordered" evidence="1">
    <location>
        <begin position="299"/>
        <end position="340"/>
    </location>
</feature>
<proteinExistence type="predicted"/>
<name>A0A0F9IYZ2_9ZZZZ</name>
<comment type="caution">
    <text evidence="2">The sequence shown here is derived from an EMBL/GenBank/DDBJ whole genome shotgun (WGS) entry which is preliminary data.</text>
</comment>
<sequence>MARKGGKREQATPTPTPEGAAQGPSPEEVEALISDDAIPPVEPKAEVKPEAKADEVPPAAEEKPAEEQPPEEKPAEAPPVEPVAEKRYRVKTAEGHKELTAGELAEQGILEDLIQTREQHPHLTQLHQRLVDDHKELQERVKSLETPPVKEEAPVVTQAQVRATYQEDVDRAVKAGYIEQDFGELYPDTVSQMMYHRNLLYDVRQAVSELQSEVRGSKQRDQGKSVETELNGHLDALAKKDELFKGLGDAEVRKGYVEFLANDVGARIDQMTPEFLGKMWIAYNSDAIAEVKKQAAVTKEKEAEDLRLSAGVGGGARPGGREKPSTDPGADLLVGTPLER</sequence>
<dbReference type="PROSITE" id="PS50096">
    <property type="entry name" value="IQ"/>
    <property type="match status" value="1"/>
</dbReference>
<feature type="region of interest" description="Disordered" evidence="1">
    <location>
        <begin position="1"/>
        <end position="86"/>
    </location>
</feature>
<accession>A0A0F9IYZ2</accession>
<dbReference type="EMBL" id="LAZR01011271">
    <property type="protein sequence ID" value="KKM62553.1"/>
    <property type="molecule type" value="Genomic_DNA"/>
</dbReference>